<reference evidence="1" key="1">
    <citation type="journal article" date="2014" name="Front. Microbiol.">
        <title>High frequency of phylogenetically diverse reductive dehalogenase-homologous genes in deep subseafloor sedimentary metagenomes.</title>
        <authorList>
            <person name="Kawai M."/>
            <person name="Futagami T."/>
            <person name="Toyoda A."/>
            <person name="Takaki Y."/>
            <person name="Nishi S."/>
            <person name="Hori S."/>
            <person name="Arai W."/>
            <person name="Tsubouchi T."/>
            <person name="Morono Y."/>
            <person name="Uchiyama I."/>
            <person name="Ito T."/>
            <person name="Fujiyama A."/>
            <person name="Inagaki F."/>
            <person name="Takami H."/>
        </authorList>
    </citation>
    <scope>NUCLEOTIDE SEQUENCE</scope>
    <source>
        <strain evidence="1">Expedition CK06-06</strain>
    </source>
</reference>
<comment type="caution">
    <text evidence="1">The sequence shown here is derived from an EMBL/GenBank/DDBJ whole genome shotgun (WGS) entry which is preliminary data.</text>
</comment>
<evidence type="ECO:0000313" key="1">
    <source>
        <dbReference type="EMBL" id="GAH84941.1"/>
    </source>
</evidence>
<feature type="non-terminal residue" evidence="1">
    <location>
        <position position="1"/>
    </location>
</feature>
<protein>
    <submittedName>
        <fullName evidence="1">Uncharacterized protein</fullName>
    </submittedName>
</protein>
<proteinExistence type="predicted"/>
<dbReference type="EMBL" id="BARU01045136">
    <property type="protein sequence ID" value="GAH84941.1"/>
    <property type="molecule type" value="Genomic_DNA"/>
</dbReference>
<gene>
    <name evidence="1" type="ORF">S03H2_68604</name>
</gene>
<name>X1IR57_9ZZZZ</name>
<organism evidence="1">
    <name type="scientific">marine sediment metagenome</name>
    <dbReference type="NCBI Taxonomy" id="412755"/>
    <lineage>
        <taxon>unclassified sequences</taxon>
        <taxon>metagenomes</taxon>
        <taxon>ecological metagenomes</taxon>
    </lineage>
</organism>
<sequence length="64" mass="6536">NGGPAATGTAITLGTTCRGFLVVGNKAGHGQAQTGFNPYLDNATVAPLNTWIENYNGNALIYPA</sequence>
<accession>X1IR57</accession>
<dbReference type="AlphaFoldDB" id="X1IR57"/>